<dbReference type="EMBL" id="JAAAJA010000739">
    <property type="protein sequence ID" value="KAG0249982.1"/>
    <property type="molecule type" value="Genomic_DNA"/>
</dbReference>
<dbReference type="InterPro" id="IPR035892">
    <property type="entry name" value="C2_domain_sf"/>
</dbReference>
<dbReference type="GO" id="GO:0005509">
    <property type="term" value="F:calcium ion binding"/>
    <property type="evidence" value="ECO:0007669"/>
    <property type="project" value="TreeGrafter"/>
</dbReference>
<dbReference type="PROSITE" id="PS50004">
    <property type="entry name" value="C2"/>
    <property type="match status" value="1"/>
</dbReference>
<dbReference type="SMART" id="SM00239">
    <property type="entry name" value="C2"/>
    <property type="match status" value="1"/>
</dbReference>
<dbReference type="PANTHER" id="PTHR45911">
    <property type="entry name" value="C2 DOMAIN-CONTAINING PROTEIN"/>
    <property type="match status" value="1"/>
</dbReference>
<dbReference type="GO" id="GO:0016020">
    <property type="term" value="C:membrane"/>
    <property type="evidence" value="ECO:0007669"/>
    <property type="project" value="TreeGrafter"/>
</dbReference>
<protein>
    <recommendedName>
        <fullName evidence="3">C2 domain-containing protein</fullName>
    </recommendedName>
</protein>
<comment type="caution">
    <text evidence="4">The sequence shown here is derived from an EMBL/GenBank/DDBJ whole genome shotgun (WGS) entry which is preliminary data.</text>
</comment>
<keyword evidence="1" id="KW-0479">Metal-binding</keyword>
<gene>
    <name evidence="4" type="ORF">BG011_008738</name>
</gene>
<keyword evidence="2" id="KW-0106">Calcium</keyword>
<organism evidence="4 5">
    <name type="scientific">Mortierella polycephala</name>
    <dbReference type="NCBI Taxonomy" id="41804"/>
    <lineage>
        <taxon>Eukaryota</taxon>
        <taxon>Fungi</taxon>
        <taxon>Fungi incertae sedis</taxon>
        <taxon>Mucoromycota</taxon>
        <taxon>Mortierellomycotina</taxon>
        <taxon>Mortierellomycetes</taxon>
        <taxon>Mortierellales</taxon>
        <taxon>Mortierellaceae</taxon>
        <taxon>Mortierella</taxon>
    </lineage>
</organism>
<name>A0A9P6PQJ1_9FUNG</name>
<sequence length="206" mass="22667">MTSTLKVTVHRADKLEDVERFGKNDPYVQASLDIKAPKSFVKTTVKKNAGKNPEWNQTLTIEEYDPNTNHELYVEILDDETTIDEPIGFLAIPLRQVVQAPNHIFKGKFDVYNLDGKAKGYIILTLAIVNSGEPAPHVDIQEVQGEGNVEAAHQHRMKSLKNKEKAADGGLIAATLGGLVAGKFLLDQHNDDKKAKEAATLAALEQ</sequence>
<keyword evidence="5" id="KW-1185">Reference proteome</keyword>
<evidence type="ECO:0000259" key="3">
    <source>
        <dbReference type="PROSITE" id="PS50004"/>
    </source>
</evidence>
<dbReference type="Pfam" id="PF00168">
    <property type="entry name" value="C2"/>
    <property type="match status" value="1"/>
</dbReference>
<evidence type="ECO:0000256" key="2">
    <source>
        <dbReference type="ARBA" id="ARBA00022837"/>
    </source>
</evidence>
<accession>A0A9P6PQJ1</accession>
<dbReference type="CDD" id="cd00030">
    <property type="entry name" value="C2"/>
    <property type="match status" value="1"/>
</dbReference>
<reference evidence="4" key="1">
    <citation type="journal article" date="2020" name="Fungal Divers.">
        <title>Resolving the Mortierellaceae phylogeny through synthesis of multi-gene phylogenetics and phylogenomics.</title>
        <authorList>
            <person name="Vandepol N."/>
            <person name="Liber J."/>
            <person name="Desiro A."/>
            <person name="Na H."/>
            <person name="Kennedy M."/>
            <person name="Barry K."/>
            <person name="Grigoriev I.V."/>
            <person name="Miller A.N."/>
            <person name="O'Donnell K."/>
            <person name="Stajich J.E."/>
            <person name="Bonito G."/>
        </authorList>
    </citation>
    <scope>NUCLEOTIDE SEQUENCE</scope>
    <source>
        <strain evidence="4">KOD948</strain>
    </source>
</reference>
<dbReference type="SUPFAM" id="SSF49562">
    <property type="entry name" value="C2 domain (Calcium/lipid-binding domain, CaLB)"/>
    <property type="match status" value="1"/>
</dbReference>
<evidence type="ECO:0000313" key="4">
    <source>
        <dbReference type="EMBL" id="KAG0249982.1"/>
    </source>
</evidence>
<evidence type="ECO:0000256" key="1">
    <source>
        <dbReference type="ARBA" id="ARBA00022723"/>
    </source>
</evidence>
<dbReference type="OrthoDB" id="270970at2759"/>
<dbReference type="AlphaFoldDB" id="A0A9P6PQJ1"/>
<dbReference type="InterPro" id="IPR000008">
    <property type="entry name" value="C2_dom"/>
</dbReference>
<feature type="domain" description="C2" evidence="3">
    <location>
        <begin position="1"/>
        <end position="107"/>
    </location>
</feature>
<proteinExistence type="predicted"/>
<dbReference type="Proteomes" id="UP000726737">
    <property type="component" value="Unassembled WGS sequence"/>
</dbReference>
<evidence type="ECO:0000313" key="5">
    <source>
        <dbReference type="Proteomes" id="UP000726737"/>
    </source>
</evidence>
<dbReference type="Gene3D" id="2.60.40.150">
    <property type="entry name" value="C2 domain"/>
    <property type="match status" value="1"/>
</dbReference>
<dbReference type="PANTHER" id="PTHR45911:SF4">
    <property type="entry name" value="MULTIPLE C2 AND TRANSMEMBRANE DOMAIN-CONTAINING PROTEIN"/>
    <property type="match status" value="1"/>
</dbReference>